<evidence type="ECO:0000313" key="1">
    <source>
        <dbReference type="EMBL" id="VAW06420.1"/>
    </source>
</evidence>
<name>A0A3B0SPN1_9ZZZZ</name>
<dbReference type="EMBL" id="UOEH01000519">
    <property type="protein sequence ID" value="VAW06420.1"/>
    <property type="molecule type" value="Genomic_DNA"/>
</dbReference>
<proteinExistence type="predicted"/>
<feature type="non-terminal residue" evidence="1">
    <location>
        <position position="1"/>
    </location>
</feature>
<organism evidence="1">
    <name type="scientific">hydrothermal vent metagenome</name>
    <dbReference type="NCBI Taxonomy" id="652676"/>
    <lineage>
        <taxon>unclassified sequences</taxon>
        <taxon>metagenomes</taxon>
        <taxon>ecological metagenomes</taxon>
    </lineage>
</organism>
<reference evidence="1" key="1">
    <citation type="submission" date="2018-06" db="EMBL/GenBank/DDBJ databases">
        <authorList>
            <person name="Zhirakovskaya E."/>
        </authorList>
    </citation>
    <scope>NUCLEOTIDE SEQUENCE</scope>
</reference>
<dbReference type="AlphaFoldDB" id="A0A3B0SPN1"/>
<gene>
    <name evidence="1" type="ORF">MNBD_ALPHA05-579</name>
</gene>
<protein>
    <submittedName>
        <fullName evidence="1">Uncharacterized protein</fullName>
    </submittedName>
</protein>
<accession>A0A3B0SPN1</accession>
<sequence length="32" mass="3464">GYDIPAMANANDTEDVLATQLLARQYVDVAQP</sequence>